<organism evidence="1 2">
    <name type="scientific">Streptomyces armeniacus</name>
    <dbReference type="NCBI Taxonomy" id="83291"/>
    <lineage>
        <taxon>Bacteria</taxon>
        <taxon>Bacillati</taxon>
        <taxon>Actinomycetota</taxon>
        <taxon>Actinomycetes</taxon>
        <taxon>Kitasatosporales</taxon>
        <taxon>Streptomycetaceae</taxon>
        <taxon>Streptomyces</taxon>
    </lineage>
</organism>
<dbReference type="Proteomes" id="UP000254425">
    <property type="component" value="Chromosome"/>
</dbReference>
<evidence type="ECO:0000313" key="2">
    <source>
        <dbReference type="Proteomes" id="UP000254425"/>
    </source>
</evidence>
<protein>
    <submittedName>
        <fullName evidence="1">Uncharacterized protein</fullName>
    </submittedName>
</protein>
<reference evidence="1 2" key="1">
    <citation type="submission" date="2018-07" db="EMBL/GenBank/DDBJ databases">
        <title>Draft genome of the type strain Streptomyces armeniacus ATCC 15676.</title>
        <authorList>
            <person name="Labana P."/>
            <person name="Gosse J.T."/>
            <person name="Boddy C.N."/>
        </authorList>
    </citation>
    <scope>NUCLEOTIDE SEQUENCE [LARGE SCALE GENOMIC DNA]</scope>
    <source>
        <strain evidence="1 2">ATCC 15676</strain>
    </source>
</reference>
<sequence>MARSELDRLMRPHLDRDEKLRAAVSGYTGLGFSRIILGVTDDRVLAVKSGYWSLTDKGLGWADPLDEVALGELPQEVRTKGAYTGNTYIRVRRADGSTLRLNPRNGFAGDHEGTRRNVDALYAAVPGRF</sequence>
<dbReference type="AlphaFoldDB" id="A0A345XU04"/>
<proteinExistence type="predicted"/>
<keyword evidence="2" id="KW-1185">Reference proteome</keyword>
<accession>A0A345XU04</accession>
<dbReference type="RefSeq" id="WP_208881058.1">
    <property type="nucleotide sequence ID" value="NZ_CP031320.1"/>
</dbReference>
<name>A0A345XU04_9ACTN</name>
<dbReference type="EMBL" id="CP031320">
    <property type="protein sequence ID" value="AXK35120.1"/>
    <property type="molecule type" value="Genomic_DNA"/>
</dbReference>
<dbReference type="KEGG" id="sarm:DVA86_23195"/>
<evidence type="ECO:0000313" key="1">
    <source>
        <dbReference type="EMBL" id="AXK35120.1"/>
    </source>
</evidence>
<gene>
    <name evidence="1" type="ORF">DVA86_23195</name>
</gene>